<comment type="similarity">
    <text evidence="3">Belongs to the KhpA RNA-binding protein family.</text>
</comment>
<evidence type="ECO:0000256" key="1">
    <source>
        <dbReference type="ARBA" id="ARBA00022490"/>
    </source>
</evidence>
<dbReference type="GO" id="GO:0005737">
    <property type="term" value="C:cytoplasm"/>
    <property type="evidence" value="ECO:0007669"/>
    <property type="project" value="UniProtKB-SubCell"/>
</dbReference>
<dbReference type="SUPFAM" id="SSF54814">
    <property type="entry name" value="Prokaryotic type KH domain (KH-domain type II)"/>
    <property type="match status" value="1"/>
</dbReference>
<dbReference type="HAMAP" id="MF_00088">
    <property type="entry name" value="KhpA"/>
    <property type="match status" value="1"/>
</dbReference>
<comment type="caution">
    <text evidence="4">The sequence shown here is derived from an EMBL/GenBank/DDBJ whole genome shotgun (WGS) entry which is preliminary data.</text>
</comment>
<dbReference type="InterPro" id="IPR015946">
    <property type="entry name" value="KH_dom-like_a/b"/>
</dbReference>
<proteinExistence type="inferred from homology"/>
<comment type="subcellular location">
    <subcellularLocation>
        <location evidence="3">Cytoplasm</location>
    </subcellularLocation>
</comment>
<comment type="function">
    <text evidence="3">A probable RNA chaperone. Forms a complex with KhpB which binds to cellular RNA and controls its expression. Plays a role in peptidoglycan (PG) homeostasis and cell length regulation.</text>
</comment>
<keyword evidence="3" id="KW-0143">Chaperone</keyword>
<dbReference type="Gene3D" id="3.30.300.20">
    <property type="match status" value="1"/>
</dbReference>
<sequence>MKKLLKELAQSLVEHPDDAAVEEEVDESGMLMLKLKVHPEDMGRIIGKEGKIIQALRTLLRVSALKQGKRVHVELIESQLQTGETPPPLSETN</sequence>
<dbReference type="EMBL" id="MHCI01000004">
    <property type="protein sequence ID" value="OGY17267.1"/>
    <property type="molecule type" value="Genomic_DNA"/>
</dbReference>
<evidence type="ECO:0000313" key="5">
    <source>
        <dbReference type="Proteomes" id="UP000179069"/>
    </source>
</evidence>
<dbReference type="GO" id="GO:0071555">
    <property type="term" value="P:cell wall organization"/>
    <property type="evidence" value="ECO:0007669"/>
    <property type="project" value="UniProtKB-KW"/>
</dbReference>
<dbReference type="GO" id="GO:0009252">
    <property type="term" value="P:peptidoglycan biosynthetic process"/>
    <property type="evidence" value="ECO:0007669"/>
    <property type="project" value="UniProtKB-UniRule"/>
</dbReference>
<dbReference type="GO" id="GO:0003723">
    <property type="term" value="F:RNA binding"/>
    <property type="evidence" value="ECO:0007669"/>
    <property type="project" value="UniProtKB-UniRule"/>
</dbReference>
<protein>
    <recommendedName>
        <fullName evidence="3">RNA-binding protein KhpA</fullName>
    </recommendedName>
    <alternativeName>
        <fullName evidence="3">KH-domain protein A</fullName>
    </alternativeName>
</protein>
<dbReference type="PANTHER" id="PTHR34654">
    <property type="entry name" value="UPF0109 PROTEIN SCO5592"/>
    <property type="match status" value="1"/>
</dbReference>
<dbReference type="AlphaFoldDB" id="A0A1G1VPV8"/>
<dbReference type="CDD" id="cd22533">
    <property type="entry name" value="KH-II_YlqC-like"/>
    <property type="match status" value="1"/>
</dbReference>
<keyword evidence="2 3" id="KW-0694">RNA-binding</keyword>
<dbReference type="Proteomes" id="UP000179069">
    <property type="component" value="Unassembled WGS sequence"/>
</dbReference>
<dbReference type="InterPro" id="IPR020627">
    <property type="entry name" value="KhpA"/>
</dbReference>
<gene>
    <name evidence="3" type="primary">khpA</name>
    <name evidence="4" type="ORF">A2785_02530</name>
</gene>
<dbReference type="InterPro" id="IPR009019">
    <property type="entry name" value="KH_sf_prok-type"/>
</dbReference>
<keyword evidence="3" id="KW-0961">Cell wall biogenesis/degradation</keyword>
<dbReference type="Pfam" id="PF13083">
    <property type="entry name" value="KH_KhpA-B"/>
    <property type="match status" value="1"/>
</dbReference>
<dbReference type="PANTHER" id="PTHR34654:SF1">
    <property type="entry name" value="RNA-BINDING PROTEIN KHPA"/>
    <property type="match status" value="1"/>
</dbReference>
<accession>A0A1G1VPV8</accession>
<organism evidence="4 5">
    <name type="scientific">Candidatus Chisholmbacteria bacterium RIFCSPHIGHO2_01_FULL_49_18</name>
    <dbReference type="NCBI Taxonomy" id="1797590"/>
    <lineage>
        <taxon>Bacteria</taxon>
        <taxon>Candidatus Chisholmiibacteriota</taxon>
    </lineage>
</organism>
<keyword evidence="3" id="KW-0133">Cell shape</keyword>
<evidence type="ECO:0000313" key="4">
    <source>
        <dbReference type="EMBL" id="OGY17267.1"/>
    </source>
</evidence>
<name>A0A1G1VPV8_9BACT</name>
<reference evidence="4 5" key="1">
    <citation type="journal article" date="2016" name="Nat. Commun.">
        <title>Thousands of microbial genomes shed light on interconnected biogeochemical processes in an aquifer system.</title>
        <authorList>
            <person name="Anantharaman K."/>
            <person name="Brown C.T."/>
            <person name="Hug L.A."/>
            <person name="Sharon I."/>
            <person name="Castelle C.J."/>
            <person name="Probst A.J."/>
            <person name="Thomas B.C."/>
            <person name="Singh A."/>
            <person name="Wilkins M.J."/>
            <person name="Karaoz U."/>
            <person name="Brodie E.L."/>
            <person name="Williams K.H."/>
            <person name="Hubbard S.S."/>
            <person name="Banfield J.F."/>
        </authorList>
    </citation>
    <scope>NUCLEOTIDE SEQUENCE [LARGE SCALE GENOMIC DNA]</scope>
</reference>
<comment type="subunit">
    <text evidence="3">Forms a complex with KhpB.</text>
</comment>
<evidence type="ECO:0000256" key="2">
    <source>
        <dbReference type="ARBA" id="ARBA00022884"/>
    </source>
</evidence>
<dbReference type="GO" id="GO:0008360">
    <property type="term" value="P:regulation of cell shape"/>
    <property type="evidence" value="ECO:0007669"/>
    <property type="project" value="UniProtKB-KW"/>
</dbReference>
<keyword evidence="1 3" id="KW-0963">Cytoplasm</keyword>
<evidence type="ECO:0000256" key="3">
    <source>
        <dbReference type="HAMAP-Rule" id="MF_00088"/>
    </source>
</evidence>